<reference evidence="4 5" key="1">
    <citation type="journal article" date="2010" name="J. Bacteriol.">
        <title>The genome of the amoeba symbiont 'Candidatus Amoebophilus asiaticus' reveals common mechanisms for host cell interaction among amoeba-associated bacteria.</title>
        <authorList>
            <person name="Schmitz-Esser S."/>
            <person name="Tischler P."/>
            <person name="Arnold R."/>
            <person name="Montanaro J."/>
            <person name="Wagner M."/>
            <person name="Rattei T."/>
            <person name="Horn M."/>
        </authorList>
    </citation>
    <scope>NUCLEOTIDE SEQUENCE [LARGE SCALE GENOMIC DNA]</scope>
    <source>
        <strain evidence="4 5">5a2</strain>
    </source>
</reference>
<feature type="chain" id="PRO_5002786416" evidence="3">
    <location>
        <begin position="31"/>
        <end position="855"/>
    </location>
</feature>
<feature type="compositionally biased region" description="Basic and acidic residues" evidence="2">
    <location>
        <begin position="691"/>
        <end position="707"/>
    </location>
</feature>
<evidence type="ECO:0000256" key="1">
    <source>
        <dbReference type="SAM" id="Coils"/>
    </source>
</evidence>
<dbReference type="RefSeq" id="WP_012472237.1">
    <property type="nucleotide sequence ID" value="NC_010830.1"/>
</dbReference>
<feature type="coiled-coil region" evidence="1">
    <location>
        <begin position="202"/>
        <end position="263"/>
    </location>
</feature>
<accession>B3EU46</accession>
<feature type="compositionally biased region" description="Basic and acidic residues" evidence="2">
    <location>
        <begin position="639"/>
        <end position="649"/>
    </location>
</feature>
<feature type="compositionally biased region" description="Basic and acidic residues" evidence="2">
    <location>
        <begin position="571"/>
        <end position="588"/>
    </location>
</feature>
<feature type="compositionally biased region" description="Basic and acidic residues" evidence="2">
    <location>
        <begin position="657"/>
        <end position="667"/>
    </location>
</feature>
<dbReference type="STRING" id="452471.Aasi_0008"/>
<dbReference type="Proteomes" id="UP000001227">
    <property type="component" value="Chromosome"/>
</dbReference>
<keyword evidence="5" id="KW-1185">Reference proteome</keyword>
<feature type="signal peptide" evidence="3">
    <location>
        <begin position="1"/>
        <end position="30"/>
    </location>
</feature>
<feature type="compositionally biased region" description="Basic and acidic residues" evidence="2">
    <location>
        <begin position="674"/>
        <end position="684"/>
    </location>
</feature>
<gene>
    <name evidence="4" type="ordered locus">Aasi_0008</name>
</gene>
<keyword evidence="1" id="KW-0175">Coiled coil</keyword>
<evidence type="ECO:0000313" key="5">
    <source>
        <dbReference type="Proteomes" id="UP000001227"/>
    </source>
</evidence>
<dbReference type="KEGG" id="aas:Aasi_0008"/>
<keyword evidence="3" id="KW-0732">Signal</keyword>
<feature type="compositionally biased region" description="Basic and acidic residues" evidence="2">
    <location>
        <begin position="528"/>
        <end position="541"/>
    </location>
</feature>
<evidence type="ECO:0000256" key="3">
    <source>
        <dbReference type="SAM" id="SignalP"/>
    </source>
</evidence>
<feature type="region of interest" description="Disordered" evidence="2">
    <location>
        <begin position="513"/>
        <end position="552"/>
    </location>
</feature>
<dbReference type="PROSITE" id="PS51257">
    <property type="entry name" value="PROKAR_LIPOPROTEIN"/>
    <property type="match status" value="1"/>
</dbReference>
<name>B3EU46_AMOA5</name>
<evidence type="ECO:0000313" key="4">
    <source>
        <dbReference type="EMBL" id="ACE05465.1"/>
    </source>
</evidence>
<evidence type="ECO:0000256" key="2">
    <source>
        <dbReference type="SAM" id="MobiDB-lite"/>
    </source>
</evidence>
<proteinExistence type="predicted"/>
<dbReference type="AlphaFoldDB" id="B3EU46"/>
<feature type="region of interest" description="Disordered" evidence="2">
    <location>
        <begin position="632"/>
        <end position="707"/>
    </location>
</feature>
<dbReference type="HOGENOM" id="CLU_333914_0_0_10"/>
<feature type="region of interest" description="Disordered" evidence="2">
    <location>
        <begin position="571"/>
        <end position="608"/>
    </location>
</feature>
<protein>
    <submittedName>
        <fullName evidence="4">Uncharacterized protein</fullName>
    </submittedName>
</protein>
<organism evidence="4 5">
    <name type="scientific">Amoebophilus asiaticus (strain 5a2)</name>
    <dbReference type="NCBI Taxonomy" id="452471"/>
    <lineage>
        <taxon>Bacteria</taxon>
        <taxon>Pseudomonadati</taxon>
        <taxon>Bacteroidota</taxon>
        <taxon>Cytophagia</taxon>
        <taxon>Cytophagales</taxon>
        <taxon>Amoebophilaceae</taxon>
        <taxon>Candidatus Amoebophilus</taxon>
    </lineage>
</organism>
<dbReference type="EMBL" id="CP001102">
    <property type="protein sequence ID" value="ACE05465.1"/>
    <property type="molecule type" value="Genomic_DNA"/>
</dbReference>
<feature type="coiled-coil region" evidence="1">
    <location>
        <begin position="378"/>
        <end position="453"/>
    </location>
</feature>
<sequence>MKVLKQIINKHMSLSLGTLFALMIMTGVTACESCNTKPSTDGKPSLSIKGGKEENGKIVFQDSEGKENRTVTVIVDLDDDSKSNSKSAIYANYLLNVTLKGADKLTYEGFDKQGKSVPSEVKSGETLTGETLEHFIKDAIDGTLESAHEIEFKFCPASDITEMEATFELRDKNNSNDSIDKKVVSWKAAEKPKDDRKDLEEKEGLLKEIEEKEAEIVAIENSIKQIKLAADSDVIGEVTLEQVDSVKAELDKAKASVEAIINKSDAIVANSADEEIKGRVAGNIQKAQQLLTQIQQIETQLASKLAHERPELLIEKVKGKKDFMDSQYAILKEALDKKKGLNLDTAKNVLVIIEKAKEEIETIAGHLNKWAGEDKEVAKQVEQAIKNAKSASNLANRARKGYEKVDKEDAIAKFENDINAATNEANRATTLLNSIEEGNLAEALKAIASAEENEKLAKLVLDTRLKSYLVTEKDKRDFQIKLAPVSDAIAAVHNAYNSAVAAELKVEADKVAKEGENKEGKATATAKSAEEAARIAADEAARQQAAAEEERKQKEAADLKILEDKVANLEKAHDNASKKAEADKKEIAGYKSKGKYKNVQERKAAENARVNAELGAAKTALDKARTELETFKQQAAAEEDARIAAEEAARQQAAAEEEARIAAEEAARQAAAEEDARIAAEEAARQQAAAEEARIEEEGRRAVEEAARKEAEEEARKAIAEGIRQAVKAVYFAHPQEEKESFGNEGYELKLATSKDTIIAKHVPIRITSDNEHVKTTLNSKPVTYGTEVLLSDFLAEDHPIDANADSTLIVLKVEPIGTDNSANNATITIEILGSDATGTKEVVNKREMNWTKGA</sequence>